<dbReference type="GO" id="GO:0005737">
    <property type="term" value="C:cytoplasm"/>
    <property type="evidence" value="ECO:0007669"/>
    <property type="project" value="TreeGrafter"/>
</dbReference>
<dbReference type="PANTHER" id="PTHR10063">
    <property type="entry name" value="TUBERIN"/>
    <property type="match status" value="1"/>
</dbReference>
<accession>A0A9P6IGP9</accession>
<feature type="non-terminal residue" evidence="3">
    <location>
        <position position="1"/>
    </location>
</feature>
<organism evidence="3 4">
    <name type="scientific">Modicella reniformis</name>
    <dbReference type="NCBI Taxonomy" id="1440133"/>
    <lineage>
        <taxon>Eukaryota</taxon>
        <taxon>Fungi</taxon>
        <taxon>Fungi incertae sedis</taxon>
        <taxon>Mucoromycota</taxon>
        <taxon>Mortierellomycotina</taxon>
        <taxon>Mortierellomycetes</taxon>
        <taxon>Mortierellales</taxon>
        <taxon>Mortierellaceae</taxon>
        <taxon>Modicella</taxon>
    </lineage>
</organism>
<name>A0A9P6IGP9_9FUNG</name>
<keyword evidence="4" id="KW-1185">Reference proteome</keyword>
<dbReference type="InterPro" id="IPR027107">
    <property type="entry name" value="Tuberin/Ral-act_asu"/>
</dbReference>
<reference evidence="3" key="1">
    <citation type="journal article" date="2020" name="Fungal Divers.">
        <title>Resolving the Mortierellaceae phylogeny through synthesis of multi-gene phylogenetics and phylogenomics.</title>
        <authorList>
            <person name="Vandepol N."/>
            <person name="Liber J."/>
            <person name="Desiro A."/>
            <person name="Na H."/>
            <person name="Kennedy M."/>
            <person name="Barry K."/>
            <person name="Grigoriev I.V."/>
            <person name="Miller A.N."/>
            <person name="O'Donnell K."/>
            <person name="Stajich J.E."/>
            <person name="Bonito G."/>
        </authorList>
    </citation>
    <scope>NUCLEOTIDE SEQUENCE</scope>
    <source>
        <strain evidence="3">MES-2147</strain>
    </source>
</reference>
<dbReference type="PROSITE" id="PS50085">
    <property type="entry name" value="RAPGAP"/>
    <property type="match status" value="1"/>
</dbReference>
<dbReference type="EMBL" id="JAAAHW010011649">
    <property type="protein sequence ID" value="KAF9918464.1"/>
    <property type="molecule type" value="Genomic_DNA"/>
</dbReference>
<feature type="domain" description="Rap-GAP" evidence="2">
    <location>
        <begin position="1"/>
        <end position="213"/>
    </location>
</feature>
<dbReference type="GO" id="GO:0051056">
    <property type="term" value="P:regulation of small GTPase mediated signal transduction"/>
    <property type="evidence" value="ECO:0007669"/>
    <property type="project" value="InterPro"/>
</dbReference>
<evidence type="ECO:0000313" key="4">
    <source>
        <dbReference type="Proteomes" id="UP000749646"/>
    </source>
</evidence>
<dbReference type="AlphaFoldDB" id="A0A9P6IGP9"/>
<keyword evidence="1" id="KW-0343">GTPase activation</keyword>
<gene>
    <name evidence="3" type="primary">RALGAPA1</name>
    <name evidence="3" type="ORF">BGZ65_012504</name>
</gene>
<dbReference type="Proteomes" id="UP000749646">
    <property type="component" value="Unassembled WGS sequence"/>
</dbReference>
<sequence length="235" mass="26283">SGDVGYDELIHGSPTGLSKDFTRFLDCLGWPIQVETHSGYLGQLGKDICETTPYYADRNTEVIFHVPYLMRPPGPDVPLIRDHQLITHFRSVISTDQVAVVWMEERERMSNLLPLIDQGVIVYILIHPLGGDSAGGLFWIRIMIPNTHTNAGMARLTANPLMIGPLADGMLVSRHALGNLVRNTAISADKACRQVMDSYTEPSATRARYIQDVLQTHLPDEPETVSEFYRTMFTT</sequence>
<evidence type="ECO:0000313" key="3">
    <source>
        <dbReference type="EMBL" id="KAF9918464.1"/>
    </source>
</evidence>
<dbReference type="InterPro" id="IPR035974">
    <property type="entry name" value="Rap/Ran-GAP_sf"/>
</dbReference>
<dbReference type="PANTHER" id="PTHR10063:SF11">
    <property type="entry name" value="RHO GTPASE-ACTIVATING PROTEIN CG5521-RELATED"/>
    <property type="match status" value="1"/>
</dbReference>
<dbReference type="SUPFAM" id="SSF111347">
    <property type="entry name" value="Rap/Ran-GAP"/>
    <property type="match status" value="1"/>
</dbReference>
<evidence type="ECO:0000256" key="1">
    <source>
        <dbReference type="ARBA" id="ARBA00022468"/>
    </source>
</evidence>
<dbReference type="GO" id="GO:0005096">
    <property type="term" value="F:GTPase activator activity"/>
    <property type="evidence" value="ECO:0007669"/>
    <property type="project" value="UniProtKB-KW"/>
</dbReference>
<protein>
    <submittedName>
        <fullName evidence="3">Ral GTPase-activating protein subunit alpha-1</fullName>
    </submittedName>
</protein>
<dbReference type="Pfam" id="PF02145">
    <property type="entry name" value="Rap_GAP"/>
    <property type="match status" value="1"/>
</dbReference>
<proteinExistence type="predicted"/>
<evidence type="ECO:0000259" key="2">
    <source>
        <dbReference type="PROSITE" id="PS50085"/>
    </source>
</evidence>
<dbReference type="InterPro" id="IPR000331">
    <property type="entry name" value="Rap/Ran_GAP_dom"/>
</dbReference>
<dbReference type="Gene3D" id="3.40.50.11210">
    <property type="entry name" value="Rap/Ran-GAP"/>
    <property type="match status" value="1"/>
</dbReference>
<comment type="caution">
    <text evidence="3">The sequence shown here is derived from an EMBL/GenBank/DDBJ whole genome shotgun (WGS) entry which is preliminary data.</text>
</comment>
<dbReference type="OrthoDB" id="1749473at2759"/>
<dbReference type="GO" id="GO:0005634">
    <property type="term" value="C:nucleus"/>
    <property type="evidence" value="ECO:0007669"/>
    <property type="project" value="InterPro"/>
</dbReference>